<dbReference type="InterPro" id="IPR043361">
    <property type="entry name" value="DNAJC16_TRX"/>
</dbReference>
<dbReference type="CDD" id="cd06257">
    <property type="entry name" value="DnaJ"/>
    <property type="match status" value="1"/>
</dbReference>
<proteinExistence type="predicted"/>
<dbReference type="RefSeq" id="XP_026162037.1">
    <property type="nucleotide sequence ID" value="XM_026306252.2"/>
</dbReference>
<evidence type="ECO:0000256" key="8">
    <source>
        <dbReference type="SAM" id="Phobius"/>
    </source>
</evidence>
<evidence type="ECO:0000256" key="7">
    <source>
        <dbReference type="SAM" id="MobiDB-lite"/>
    </source>
</evidence>
<evidence type="ECO:0000256" key="6">
    <source>
        <dbReference type="ARBA" id="ARBA00035043"/>
    </source>
</evidence>
<dbReference type="SMART" id="SM00271">
    <property type="entry name" value="DnaJ"/>
    <property type="match status" value="1"/>
</dbReference>
<keyword evidence="8" id="KW-0472">Membrane</keyword>
<feature type="compositionally biased region" description="Polar residues" evidence="7">
    <location>
        <begin position="713"/>
        <end position="722"/>
    </location>
</feature>
<keyword evidence="8" id="KW-1133">Transmembrane helix</keyword>
<dbReference type="SUPFAM" id="SSF52833">
    <property type="entry name" value="Thioredoxin-like"/>
    <property type="match status" value="1"/>
</dbReference>
<reference evidence="11" key="2">
    <citation type="submission" date="2025-09" db="UniProtKB">
        <authorList>
            <consortium name="Ensembl"/>
        </authorList>
    </citation>
    <scope>IDENTIFICATION</scope>
</reference>
<comment type="subcellular location">
    <subcellularLocation>
        <location evidence="1">Endoplasmic reticulum membrane</location>
        <topology evidence="1">Single-pass type IV membrane protein</topology>
    </subcellularLocation>
</comment>
<feature type="compositionally biased region" description="Basic residues" evidence="7">
    <location>
        <begin position="727"/>
        <end position="741"/>
    </location>
</feature>
<feature type="signal peptide" evidence="9">
    <location>
        <begin position="1"/>
        <end position="31"/>
    </location>
</feature>
<dbReference type="SUPFAM" id="SSF46565">
    <property type="entry name" value="Chaperone J-domain"/>
    <property type="match status" value="1"/>
</dbReference>
<dbReference type="GeneID" id="113129972"/>
<comment type="function">
    <text evidence="5">Plays an important role in regulating the size of autophagosomes during the formation process.</text>
</comment>
<feature type="region of interest" description="Disordered" evidence="7">
    <location>
        <begin position="713"/>
        <end position="762"/>
    </location>
</feature>
<accession>A0A7N9AKK8</accession>
<dbReference type="InterPro" id="IPR001623">
    <property type="entry name" value="DnaJ_domain"/>
</dbReference>
<keyword evidence="3" id="KW-0072">Autophagy</keyword>
<dbReference type="CDD" id="cd02963">
    <property type="entry name" value="TRX_DnaJ"/>
    <property type="match status" value="1"/>
</dbReference>
<dbReference type="Pfam" id="PF00226">
    <property type="entry name" value="DnaJ"/>
    <property type="match status" value="1"/>
</dbReference>
<feature type="domain" description="J" evidence="10">
    <location>
        <begin position="36"/>
        <end position="100"/>
    </location>
</feature>
<evidence type="ECO:0000256" key="5">
    <source>
        <dbReference type="ARBA" id="ARBA00035002"/>
    </source>
</evidence>
<dbReference type="Proteomes" id="UP000261640">
    <property type="component" value="Unplaced"/>
</dbReference>
<dbReference type="PANTHER" id="PTHR44303">
    <property type="entry name" value="DNAJ HOMOLOG SUBFAMILY C MEMBER 16"/>
    <property type="match status" value="1"/>
</dbReference>
<feature type="transmembrane region" description="Helical" evidence="8">
    <location>
        <begin position="538"/>
        <end position="558"/>
    </location>
</feature>
<evidence type="ECO:0000256" key="2">
    <source>
        <dbReference type="ARBA" id="ARBA00020921"/>
    </source>
</evidence>
<evidence type="ECO:0000259" key="10">
    <source>
        <dbReference type="PROSITE" id="PS50076"/>
    </source>
</evidence>
<dbReference type="InterPro" id="IPR036869">
    <property type="entry name" value="J_dom_sf"/>
</dbReference>
<dbReference type="PANTHER" id="PTHR44303:SF1">
    <property type="entry name" value="DNAJ HOMOLOG SUBFAMILY C MEMBER 16"/>
    <property type="match status" value="1"/>
</dbReference>
<dbReference type="PROSITE" id="PS50076">
    <property type="entry name" value="DNAJ_2"/>
    <property type="match status" value="1"/>
</dbReference>
<dbReference type="GO" id="GO:0005789">
    <property type="term" value="C:endoplasmic reticulum membrane"/>
    <property type="evidence" value="ECO:0007669"/>
    <property type="project" value="UniProtKB-SubCell"/>
</dbReference>
<protein>
    <recommendedName>
        <fullName evidence="2">DnaJ homolog subfamily C member 16</fullName>
    </recommendedName>
    <alternativeName>
        <fullName evidence="6">Endoplasmic reticulum DNA J domain-containing protein 8</fullName>
    </alternativeName>
</protein>
<keyword evidence="4" id="KW-0325">Glycoprotein</keyword>
<dbReference type="InterPro" id="IPR052448">
    <property type="entry name" value="DnaJ_C16_autophagy_reg"/>
</dbReference>
<reference evidence="11" key="1">
    <citation type="submission" date="2025-08" db="UniProtKB">
        <authorList>
            <consortium name="Ensembl"/>
        </authorList>
    </citation>
    <scope>IDENTIFICATION</scope>
</reference>
<sequence length="805" mass="92656">MTVRTPSRHPRTCSLLLAVFLLLLSVQVGEAAAEYDPYKVLGVSRSASQAEVKRAYKTLAREWHPDKNKDPKAEDMFIKISKSYEILSNEERRSNFDRYGQMDENQPFGQSQHHGFRGFHNSFYFDESFFHFPRSRDFADSKYLLHHAQFNSDVLPDSHKRPYLIKVTSEWCFACIHIEPVWKETVQQLEPLGVGIGVVDMGYERRLANQLGVHRVPSIIGLLNGRVTLFHQAVVREHLQQFIEDLLPHRLVEKITDNNYLAFLDSWQVENKPSVLLFDQVPIVPLLYKLTAFAFRDYVRFGFVDQGDPQNTRILQQFNINTYAPTMLLFKEDTEKPVDIIQARGMKRQIMDEFVSNNKFLQVPRLVNQQLFDELCPVKQFHRRRKYCVLLITGEDQAFLPSNKAFLDFATANSKEVLRFAYVYQRQQQPLCQALLHSQVSLTPQVVILERRSQAGKVMYRSVNGGWNGSEEDKYRLHEHLELLQKDPAYLSSDATLPELNNEMAPIFIIRWVNAACDYILQIYDDLLYSNWREMMPILSLIFSALFILFGTVIIQAFSEPGENKPQKPKPKEQSQTEDDASSRTSTSSRPPKKDFVEVTELTDITYTSNLVRLRPGHINVVLVLTNASKNALLRKFAKEVFSFSGTQTLHFSFLNADKHRHWMPSLFHSASDATDGLSDEDDESSDYTGHVLALNGHKRYFCLFRPVFTGDDPNSSSSETSFCDRRKSRSRSRSSSHSRSRSSSSEDGSRPKRASSRATSIEVHHKLDKLGLWMERLMEGTLPRLHVPVWPSLDETANTCSMES</sequence>
<keyword evidence="8" id="KW-0812">Transmembrane</keyword>
<feature type="chain" id="PRO_5031544086" description="DnaJ homolog subfamily C member 16" evidence="9">
    <location>
        <begin position="32"/>
        <end position="805"/>
    </location>
</feature>
<evidence type="ECO:0000256" key="3">
    <source>
        <dbReference type="ARBA" id="ARBA00023006"/>
    </source>
</evidence>
<dbReference type="Gene3D" id="1.10.287.110">
    <property type="entry name" value="DnaJ domain"/>
    <property type="match status" value="1"/>
</dbReference>
<evidence type="ECO:0000256" key="4">
    <source>
        <dbReference type="ARBA" id="ARBA00023180"/>
    </source>
</evidence>
<dbReference type="AlphaFoldDB" id="A0A7N9AKK8"/>
<dbReference type="PROSITE" id="PS00636">
    <property type="entry name" value="DNAJ_1"/>
    <property type="match status" value="1"/>
</dbReference>
<dbReference type="InterPro" id="IPR036249">
    <property type="entry name" value="Thioredoxin-like_sf"/>
</dbReference>
<dbReference type="OrthoDB" id="10065037at2759"/>
<evidence type="ECO:0000256" key="9">
    <source>
        <dbReference type="SAM" id="SignalP"/>
    </source>
</evidence>
<organism evidence="11 12">
    <name type="scientific">Mastacembelus armatus</name>
    <name type="common">zig-zag eel</name>
    <dbReference type="NCBI Taxonomy" id="205130"/>
    <lineage>
        <taxon>Eukaryota</taxon>
        <taxon>Metazoa</taxon>
        <taxon>Chordata</taxon>
        <taxon>Craniata</taxon>
        <taxon>Vertebrata</taxon>
        <taxon>Euteleostomi</taxon>
        <taxon>Actinopterygii</taxon>
        <taxon>Neopterygii</taxon>
        <taxon>Teleostei</taxon>
        <taxon>Neoteleostei</taxon>
        <taxon>Acanthomorphata</taxon>
        <taxon>Anabantaria</taxon>
        <taxon>Synbranchiformes</taxon>
        <taxon>Mastacembelidae</taxon>
        <taxon>Mastacembelus</taxon>
    </lineage>
</organism>
<feature type="compositionally biased region" description="Basic and acidic residues" evidence="7">
    <location>
        <begin position="562"/>
        <end position="575"/>
    </location>
</feature>
<evidence type="ECO:0000256" key="1">
    <source>
        <dbReference type="ARBA" id="ARBA00004163"/>
    </source>
</evidence>
<keyword evidence="12" id="KW-1185">Reference proteome</keyword>
<dbReference type="PRINTS" id="PR00625">
    <property type="entry name" value="JDOMAIN"/>
</dbReference>
<dbReference type="InterPro" id="IPR018253">
    <property type="entry name" value="DnaJ_domain_CS"/>
</dbReference>
<dbReference type="InParanoid" id="A0A7N9AKK8"/>
<dbReference type="Pfam" id="PF00085">
    <property type="entry name" value="Thioredoxin"/>
    <property type="match status" value="1"/>
</dbReference>
<dbReference type="Gene3D" id="3.40.30.10">
    <property type="entry name" value="Glutaredoxin"/>
    <property type="match status" value="1"/>
</dbReference>
<evidence type="ECO:0000313" key="12">
    <source>
        <dbReference type="Proteomes" id="UP000261640"/>
    </source>
</evidence>
<feature type="region of interest" description="Disordered" evidence="7">
    <location>
        <begin position="561"/>
        <end position="593"/>
    </location>
</feature>
<name>A0A7N9AKK8_9TELE</name>
<dbReference type="GeneTree" id="ENSGT00940000155851"/>
<dbReference type="Ensembl" id="ENSMAMT00000064478.1">
    <property type="protein sequence ID" value="ENSMAMP00000038454.1"/>
    <property type="gene ID" value="ENSMAMG00000027012.1"/>
</dbReference>
<evidence type="ECO:0000313" key="11">
    <source>
        <dbReference type="Ensembl" id="ENSMAMP00000038454.1"/>
    </source>
</evidence>
<dbReference type="InterPro" id="IPR013766">
    <property type="entry name" value="Thioredoxin_domain"/>
</dbReference>
<keyword evidence="9" id="KW-0732">Signal</keyword>
<dbReference type="GO" id="GO:0006914">
    <property type="term" value="P:autophagy"/>
    <property type="evidence" value="ECO:0007669"/>
    <property type="project" value="UniProtKB-KW"/>
</dbReference>